<dbReference type="EMBL" id="AJ304413">
    <property type="protein sequence ID" value="CAC33895.1"/>
    <property type="molecule type" value="mRNA"/>
</dbReference>
<reference evidence="13" key="2">
    <citation type="submission" date="2001-03" db="EMBL/GenBank/DDBJ databases">
        <title>A receptor-like flagellar pocket glycoprotein specific to Trypanosoma brucei gambiense.</title>
        <authorList>
            <person name="Berberof M."/>
            <person name="Perez-Morga D."/>
            <person name="Pays E."/>
        </authorList>
    </citation>
    <scope>NUCLEOTIDE SEQUENCE</scope>
    <source>
        <strain evidence="13">LiTat 1.3</strain>
    </source>
</reference>
<feature type="chain" id="PRO_5004324679" evidence="10">
    <location>
        <begin position="24"/>
        <end position="480"/>
    </location>
</feature>
<evidence type="ECO:0000313" key="13">
    <source>
        <dbReference type="EMBL" id="CAC33895.1"/>
    </source>
</evidence>
<keyword evidence="7" id="KW-0325">Glycoprotein</keyword>
<evidence type="ECO:0000256" key="2">
    <source>
        <dbReference type="ARBA" id="ARBA00004609"/>
    </source>
</evidence>
<feature type="compositionally biased region" description="Low complexity" evidence="9">
    <location>
        <begin position="374"/>
        <end position="384"/>
    </location>
</feature>
<keyword evidence="6" id="KW-0472">Membrane</keyword>
<sequence length="480" mass="50638">MSPVGAAFSLLLLAAMDLKIVSAAVNGNVRAFNTLCSVIHIVKGEPQVDGTNIVTNVDEDIDAIRRLNLSLADDAMFETDFKATADDNKKPQEYQENREKWEADKKLIVAGKTDINGIKLKRIGSSHARQVASAVVNRSLKIAEELRKQLKSTATASAVIAELNKALYGAKGKETTVAGETYASSGQQGCGNNNPTSQKPGLSLLSDLVCLCATTLGTDTTCLGKAGTNLKYDSPTEAKKAAAELIKACPKHGKAAVTPGALTTAKALFYAALKDNGGSTQAENIILGSKNAATCDGGGNGDCIFYKPANADGMLDIPWLKAIDTAMELIKTAAAETKVNAKIAAQVSALRSTALAAYIQAEAGDKQDTQLADTPATVPTQTTTEGDCSQHQTSDKCKDPCKWDENNADKNKKKCSLDPKKAVEKAGQDGITDSKCTGKEQKACKDGCKWDGTECKDSSILINKKFALSMVSAAFVALLF</sequence>
<evidence type="ECO:0000256" key="5">
    <source>
        <dbReference type="ARBA" id="ARBA00022729"/>
    </source>
</evidence>
<evidence type="ECO:0000256" key="8">
    <source>
        <dbReference type="ARBA" id="ARBA00023288"/>
    </source>
</evidence>
<dbReference type="Pfam" id="PF10659">
    <property type="entry name" value="Trypan_glycop_C"/>
    <property type="match status" value="1"/>
</dbReference>
<protein>
    <submittedName>
        <fullName evidence="13">VSG protein</fullName>
    </submittedName>
</protein>
<evidence type="ECO:0000259" key="12">
    <source>
        <dbReference type="Pfam" id="PF13206"/>
    </source>
</evidence>
<feature type="domain" description="Trypanosome variant surface glycoprotein C-terminal" evidence="11">
    <location>
        <begin position="388"/>
        <end position="479"/>
    </location>
</feature>
<evidence type="ECO:0000256" key="7">
    <source>
        <dbReference type="ARBA" id="ARBA00023180"/>
    </source>
</evidence>
<dbReference type="Pfam" id="PF13206">
    <property type="entry name" value="VSG_B"/>
    <property type="match status" value="1"/>
</dbReference>
<evidence type="ECO:0000256" key="3">
    <source>
        <dbReference type="ARBA" id="ARBA00022475"/>
    </source>
</evidence>
<comment type="function">
    <text evidence="1">VSG forms a coat on the surface of the parasite. The trypanosome evades the immune response of the host by expressing a series of antigenically distinct VSGs from an estimated 1000 VSG genes.</text>
</comment>
<feature type="signal peptide" evidence="10">
    <location>
        <begin position="1"/>
        <end position="23"/>
    </location>
</feature>
<comment type="subcellular location">
    <subcellularLocation>
        <location evidence="2">Cell membrane</location>
        <topology evidence="2">Lipid-anchor</topology>
        <topology evidence="2">GPI-anchor</topology>
    </subcellularLocation>
</comment>
<gene>
    <name evidence="13" type="primary">vsg</name>
</gene>
<proteinExistence type="evidence at transcript level"/>
<keyword evidence="4" id="KW-0336">GPI-anchor</keyword>
<dbReference type="GO" id="GO:0005886">
    <property type="term" value="C:plasma membrane"/>
    <property type="evidence" value="ECO:0007669"/>
    <property type="project" value="UniProtKB-SubCell"/>
</dbReference>
<dbReference type="Gene3D" id="4.10.110.20">
    <property type="entry name" value="Variant surface glycoprotein MITAT 1.2, VSG 221, C-terminal domain"/>
    <property type="match status" value="1"/>
</dbReference>
<name>Q9BHJ7_TRYBG</name>
<accession>Q9BHJ7</accession>
<reference evidence="13" key="1">
    <citation type="submission" date="2000-12" db="EMBL/GenBank/DDBJ databases">
        <authorList>
            <person name="Perez-Morga D.L."/>
        </authorList>
    </citation>
    <scope>NUCLEOTIDE SEQUENCE</scope>
    <source>
        <strain evidence="13">LiTat 1.3</strain>
    </source>
</reference>
<feature type="region of interest" description="Disordered" evidence="9">
    <location>
        <begin position="366"/>
        <end position="394"/>
    </location>
</feature>
<dbReference type="InterPro" id="IPR019609">
    <property type="entry name" value="Variant_surf_glycoprt_trypan_C"/>
</dbReference>
<dbReference type="AlphaFoldDB" id="Q9BHJ7"/>
<keyword evidence="8" id="KW-0449">Lipoprotein</keyword>
<evidence type="ECO:0000256" key="1">
    <source>
        <dbReference type="ARBA" id="ARBA00002523"/>
    </source>
</evidence>
<evidence type="ECO:0000256" key="9">
    <source>
        <dbReference type="SAM" id="MobiDB-lite"/>
    </source>
</evidence>
<organism evidence="13">
    <name type="scientific">Trypanosoma brucei gambiense</name>
    <dbReference type="NCBI Taxonomy" id="31285"/>
    <lineage>
        <taxon>Eukaryota</taxon>
        <taxon>Discoba</taxon>
        <taxon>Euglenozoa</taxon>
        <taxon>Kinetoplastea</taxon>
        <taxon>Metakinetoplastina</taxon>
        <taxon>Trypanosomatida</taxon>
        <taxon>Trypanosomatidae</taxon>
        <taxon>Trypanosoma</taxon>
    </lineage>
</organism>
<dbReference type="GO" id="GO:0098552">
    <property type="term" value="C:side of membrane"/>
    <property type="evidence" value="ECO:0007669"/>
    <property type="project" value="UniProtKB-KW"/>
</dbReference>
<keyword evidence="5 10" id="KW-0732">Signal</keyword>
<keyword evidence="3" id="KW-1003">Cell membrane</keyword>
<evidence type="ECO:0000259" key="11">
    <source>
        <dbReference type="Pfam" id="PF10659"/>
    </source>
</evidence>
<evidence type="ECO:0000256" key="4">
    <source>
        <dbReference type="ARBA" id="ARBA00022622"/>
    </source>
</evidence>
<dbReference type="InterPro" id="IPR025932">
    <property type="entry name" value="Trypano_VSG_B_N_dom"/>
</dbReference>
<feature type="domain" description="Trypanosome variant surface glycoprotein B-type N-terminal" evidence="12">
    <location>
        <begin position="11"/>
        <end position="347"/>
    </location>
</feature>
<evidence type="ECO:0000256" key="10">
    <source>
        <dbReference type="SAM" id="SignalP"/>
    </source>
</evidence>
<evidence type="ECO:0000256" key="6">
    <source>
        <dbReference type="ARBA" id="ARBA00023136"/>
    </source>
</evidence>